<gene>
    <name evidence="6" type="ORF">B0T14DRAFT_309378</name>
</gene>
<feature type="repeat" description="ANK" evidence="3">
    <location>
        <begin position="340"/>
        <end position="367"/>
    </location>
</feature>
<evidence type="ECO:0000256" key="4">
    <source>
        <dbReference type="SAM" id="MobiDB-lite"/>
    </source>
</evidence>
<proteinExistence type="predicted"/>
<dbReference type="InterPro" id="IPR002110">
    <property type="entry name" value="Ankyrin_rpt"/>
</dbReference>
<dbReference type="PROSITE" id="PS50297">
    <property type="entry name" value="ANK_REP_REGION"/>
    <property type="match status" value="3"/>
</dbReference>
<feature type="compositionally biased region" description="Polar residues" evidence="4">
    <location>
        <begin position="229"/>
        <end position="239"/>
    </location>
</feature>
<dbReference type="InterPro" id="IPR036770">
    <property type="entry name" value="Ankyrin_rpt-contain_sf"/>
</dbReference>
<evidence type="ECO:0000256" key="1">
    <source>
        <dbReference type="ARBA" id="ARBA00022737"/>
    </source>
</evidence>
<dbReference type="Gene3D" id="1.25.40.20">
    <property type="entry name" value="Ankyrin repeat-containing domain"/>
    <property type="match status" value="3"/>
</dbReference>
<comment type="caution">
    <text evidence="6">The sequence shown here is derived from an EMBL/GenBank/DDBJ whole genome shotgun (WGS) entry which is preliminary data.</text>
</comment>
<evidence type="ECO:0000256" key="2">
    <source>
        <dbReference type="ARBA" id="ARBA00023043"/>
    </source>
</evidence>
<dbReference type="PROSITE" id="PS50088">
    <property type="entry name" value="ANK_REPEAT"/>
    <property type="match status" value="3"/>
</dbReference>
<dbReference type="Pfam" id="PF14420">
    <property type="entry name" value="Clr5"/>
    <property type="match status" value="1"/>
</dbReference>
<dbReference type="InterPro" id="IPR025676">
    <property type="entry name" value="Clr5_dom"/>
</dbReference>
<keyword evidence="1" id="KW-0677">Repeat</keyword>
<dbReference type="SUPFAM" id="SSF48403">
    <property type="entry name" value="Ankyrin repeat"/>
    <property type="match status" value="2"/>
</dbReference>
<reference evidence="6" key="1">
    <citation type="submission" date="2023-06" db="EMBL/GenBank/DDBJ databases">
        <title>Genome-scale phylogeny and comparative genomics of the fungal order Sordariales.</title>
        <authorList>
            <consortium name="Lawrence Berkeley National Laboratory"/>
            <person name="Hensen N."/>
            <person name="Bonometti L."/>
            <person name="Westerberg I."/>
            <person name="Brannstrom I.O."/>
            <person name="Guillou S."/>
            <person name="Cros-Aarteil S."/>
            <person name="Calhoun S."/>
            <person name="Haridas S."/>
            <person name="Kuo A."/>
            <person name="Mondo S."/>
            <person name="Pangilinan J."/>
            <person name="Riley R."/>
            <person name="Labutti K."/>
            <person name="Andreopoulos B."/>
            <person name="Lipzen A."/>
            <person name="Chen C."/>
            <person name="Yanf M."/>
            <person name="Daum C."/>
            <person name="Ng V."/>
            <person name="Clum A."/>
            <person name="Steindorff A."/>
            <person name="Ohm R."/>
            <person name="Martin F."/>
            <person name="Silar P."/>
            <person name="Natvig D."/>
            <person name="Lalanne C."/>
            <person name="Gautier V."/>
            <person name="Ament-Velasquez S.L."/>
            <person name="Kruys A."/>
            <person name="Hutchinson M.I."/>
            <person name="Powell A.J."/>
            <person name="Barry K."/>
            <person name="Miller A.N."/>
            <person name="Grigoriev I.V."/>
            <person name="Debuchy R."/>
            <person name="Gladieux P."/>
            <person name="Thoren M.H."/>
            <person name="Johannesson H."/>
        </authorList>
    </citation>
    <scope>NUCLEOTIDE SEQUENCE</scope>
    <source>
        <strain evidence="6">CBS 606.72</strain>
    </source>
</reference>
<dbReference type="Proteomes" id="UP001175000">
    <property type="component" value="Unassembled WGS sequence"/>
</dbReference>
<keyword evidence="7" id="KW-1185">Reference proteome</keyword>
<evidence type="ECO:0000256" key="3">
    <source>
        <dbReference type="PROSITE-ProRule" id="PRU00023"/>
    </source>
</evidence>
<evidence type="ECO:0000313" key="7">
    <source>
        <dbReference type="Proteomes" id="UP001175000"/>
    </source>
</evidence>
<dbReference type="PANTHER" id="PTHR24198:SF165">
    <property type="entry name" value="ANKYRIN REPEAT-CONTAINING PROTEIN-RELATED"/>
    <property type="match status" value="1"/>
</dbReference>
<dbReference type="PANTHER" id="PTHR24198">
    <property type="entry name" value="ANKYRIN REPEAT AND PROTEIN KINASE DOMAIN-CONTAINING PROTEIN"/>
    <property type="match status" value="1"/>
</dbReference>
<protein>
    <submittedName>
        <fullName evidence="6">Ankyrin repeat-containing domain protein</fullName>
    </submittedName>
</protein>
<dbReference type="AlphaFoldDB" id="A0AA40BUU2"/>
<dbReference type="Pfam" id="PF12796">
    <property type="entry name" value="Ank_2"/>
    <property type="match status" value="3"/>
</dbReference>
<feature type="repeat" description="ANK" evidence="3">
    <location>
        <begin position="725"/>
        <end position="757"/>
    </location>
</feature>
<name>A0AA40BUU2_9PEZI</name>
<feature type="domain" description="Clr5" evidence="5">
    <location>
        <begin position="17"/>
        <end position="67"/>
    </location>
</feature>
<dbReference type="SMART" id="SM00248">
    <property type="entry name" value="ANK"/>
    <property type="match status" value="11"/>
</dbReference>
<feature type="region of interest" description="Disordered" evidence="4">
    <location>
        <begin position="227"/>
        <end position="289"/>
    </location>
</feature>
<feature type="repeat" description="ANK" evidence="3">
    <location>
        <begin position="645"/>
        <end position="677"/>
    </location>
</feature>
<evidence type="ECO:0000259" key="5">
    <source>
        <dbReference type="Pfam" id="PF14420"/>
    </source>
</evidence>
<accession>A0AA40BUU2</accession>
<keyword evidence="2 3" id="KW-0040">ANK repeat</keyword>
<dbReference type="EMBL" id="JAULSU010000006">
    <property type="protein sequence ID" value="KAK0614452.1"/>
    <property type="molecule type" value="Genomic_DNA"/>
</dbReference>
<organism evidence="6 7">
    <name type="scientific">Immersiella caudata</name>
    <dbReference type="NCBI Taxonomy" id="314043"/>
    <lineage>
        <taxon>Eukaryota</taxon>
        <taxon>Fungi</taxon>
        <taxon>Dikarya</taxon>
        <taxon>Ascomycota</taxon>
        <taxon>Pezizomycotina</taxon>
        <taxon>Sordariomycetes</taxon>
        <taxon>Sordariomycetidae</taxon>
        <taxon>Sordariales</taxon>
        <taxon>Lasiosphaeriaceae</taxon>
        <taxon>Immersiella</taxon>
    </lineage>
</organism>
<evidence type="ECO:0000313" key="6">
    <source>
        <dbReference type="EMBL" id="KAK0614452.1"/>
    </source>
</evidence>
<sequence>MDPRSTAERTALFRPQPDDWESQRCRITQLYATQSLPQVMATMEQEHGFKATKKQFETRIERWGIGKKTTEGQKDWMIGKQKRRLEDGKDTNFVHHGRAVSQQLLNKHAVKRRREEKMGEFSFQHVASAPTPASIQYETPSARDNVLTPSDRPVVGPMPMIDAVLDQHPSQNFGEFSLFPHELDVLGTIHPEPADFASGEDCEMVDLVESVEPDQTLGTFLALPGSLEGESSQQHTKSNPAPDISMDLDDREMSPLSEHEEDFCHVQNSLEEKSCGSPKRPSPPPRDHMSENIVWLDDNHTPTTISPSERRFLIAAQRGHLSDLCESFRFFVFIDATCDQGATALHYAAYMGHDCVVQALLDRRANLGFPLGGTLRYKGKLVPNPTPLRLAAIRGKISVVRILLEASSTSRRERNGTSYLGISEPGISLAWALQFGQMEIACLLLGHGARLQITPHVGHLGPGNPESFLPVRLSQDSEQLQVGTEIGLRFVDRVLGPEFDEAGFGITRTGTRSLFSIQRAKQHTSDSGPSTTIDVDYSSYLCGVDLGLLNVVSQLAPFFERQRDVHNWTPLHHAVIVGNVAAVNAMLAWGFNFGGSWGSDPNVTTSIGFTPLHLAVGPAVPLTEQSEIIASLLNHGAAINQPAKRGRTPIHIASEHHNLQAMSQLLTRGFEDNRAEQANPNSAVFESSTPLDLALSGHASTFETAEAAADMLLLAGADVNGPGRDGRTALHHAARARNIPLVHLLLEFGGDPLSPDCGNPTRTPLHYAVGEALANDNKDTAMRLRSCPRFINASSGTELEVLSVLLASLDDGKRDSAIFDHGEDLLRLATERGSLPCVRLLLQRSAVTDREGLVNYTIIRLAASKANEEMVRMLLMESIQTDVPDRVGYDMFLRLFSAFLDSSDESALVRYECTRIITDGMLQEQLLQMAKERDFCQLVQYWEAQMGVGCCDPAAVFPIGGQMF</sequence>